<evidence type="ECO:0000259" key="4">
    <source>
        <dbReference type="PROSITE" id="PS01031"/>
    </source>
</evidence>
<dbReference type="Pfam" id="PF00011">
    <property type="entry name" value="HSP20"/>
    <property type="match status" value="1"/>
</dbReference>
<dbReference type="EMBL" id="LYDR01000152">
    <property type="protein sequence ID" value="ODA28568.1"/>
    <property type="molecule type" value="Genomic_DNA"/>
</dbReference>
<dbReference type="GO" id="GO:0009408">
    <property type="term" value="P:response to heat"/>
    <property type="evidence" value="ECO:0007669"/>
    <property type="project" value="InterPro"/>
</dbReference>
<dbReference type="AlphaFoldDB" id="A0A1C3E5P3"/>
<evidence type="ECO:0000313" key="5">
    <source>
        <dbReference type="EMBL" id="ODA28568.1"/>
    </source>
</evidence>
<evidence type="ECO:0000256" key="2">
    <source>
        <dbReference type="PROSITE-ProRule" id="PRU00285"/>
    </source>
</evidence>
<keyword evidence="1" id="KW-0346">Stress response</keyword>
<evidence type="ECO:0000313" key="6">
    <source>
        <dbReference type="Proteomes" id="UP000094828"/>
    </source>
</evidence>
<name>A0A1C3E5P3_9PLAN</name>
<dbReference type="PANTHER" id="PTHR46733:SF4">
    <property type="entry name" value="HEAT SHOCK PROTEIN 21, CHLOROPLASTIC"/>
    <property type="match status" value="1"/>
</dbReference>
<dbReference type="InterPro" id="IPR044587">
    <property type="entry name" value="HSP21-like"/>
</dbReference>
<dbReference type="Gene3D" id="2.60.40.790">
    <property type="match status" value="1"/>
</dbReference>
<dbReference type="SUPFAM" id="SSF49764">
    <property type="entry name" value="HSP20-like chaperones"/>
    <property type="match status" value="1"/>
</dbReference>
<evidence type="ECO:0000256" key="1">
    <source>
        <dbReference type="ARBA" id="ARBA00023016"/>
    </source>
</evidence>
<accession>A0A1C3E5P3</accession>
<comment type="similarity">
    <text evidence="2 3">Belongs to the small heat shock protein (HSP20) family.</text>
</comment>
<reference evidence="5 6" key="1">
    <citation type="submission" date="2016-05" db="EMBL/GenBank/DDBJ databases">
        <title>Genomic and physiological characterization of Planctopirus sp. isolated from fresh water lake.</title>
        <authorList>
            <person name="Subhash Y."/>
            <person name="Ramana C."/>
        </authorList>
    </citation>
    <scope>NUCLEOTIDE SEQUENCE [LARGE SCALE GENOMIC DNA]</scope>
    <source>
        <strain evidence="5 6">JC280</strain>
    </source>
</reference>
<gene>
    <name evidence="5" type="ORF">A6X21_12800</name>
</gene>
<dbReference type="Proteomes" id="UP000094828">
    <property type="component" value="Unassembled WGS sequence"/>
</dbReference>
<feature type="domain" description="SHSP" evidence="4">
    <location>
        <begin position="37"/>
        <end position="147"/>
    </location>
</feature>
<sequence length="164" mass="18320">MIPAVQNSNGRHLVAALPGHRLSPVFDRLFEDFLAPASQSWTGFPSSLWEDEGAIHFEMDLPGIHEADLEITVHEDHLVVKGERKAPAQRRQNDQRVYGQFEQRVKLIAAVDLAQIEASLQQGVLHVKLPKSQAAKPFRVTLQPNGKCQSQVEMDNQNSTHSPT</sequence>
<dbReference type="STRING" id="1841610.A6X21_12800"/>
<evidence type="ECO:0000256" key="3">
    <source>
        <dbReference type="RuleBase" id="RU003616"/>
    </source>
</evidence>
<proteinExistence type="inferred from homology"/>
<keyword evidence="6" id="KW-1185">Reference proteome</keyword>
<dbReference type="PANTHER" id="PTHR46733">
    <property type="entry name" value="26.5 KDA HEAT SHOCK PROTEIN, MITOCHONDRIAL"/>
    <property type="match status" value="1"/>
</dbReference>
<dbReference type="OrthoDB" id="267530at2"/>
<dbReference type="InterPro" id="IPR008978">
    <property type="entry name" value="HSP20-like_chaperone"/>
</dbReference>
<dbReference type="InterPro" id="IPR002068">
    <property type="entry name" value="A-crystallin/Hsp20_dom"/>
</dbReference>
<organism evidence="5 6">
    <name type="scientific">Planctopirus hydrillae</name>
    <dbReference type="NCBI Taxonomy" id="1841610"/>
    <lineage>
        <taxon>Bacteria</taxon>
        <taxon>Pseudomonadati</taxon>
        <taxon>Planctomycetota</taxon>
        <taxon>Planctomycetia</taxon>
        <taxon>Planctomycetales</taxon>
        <taxon>Planctomycetaceae</taxon>
        <taxon>Planctopirus</taxon>
    </lineage>
</organism>
<dbReference type="PROSITE" id="PS01031">
    <property type="entry name" value="SHSP"/>
    <property type="match status" value="1"/>
</dbReference>
<protein>
    <recommendedName>
        <fullName evidence="4">SHSP domain-containing protein</fullName>
    </recommendedName>
</protein>
<dbReference type="CDD" id="cd06464">
    <property type="entry name" value="ACD_sHsps-like"/>
    <property type="match status" value="1"/>
</dbReference>
<dbReference type="RefSeq" id="WP_068851891.1">
    <property type="nucleotide sequence ID" value="NZ_LYDR01000152.1"/>
</dbReference>
<comment type="caution">
    <text evidence="5">The sequence shown here is derived from an EMBL/GenBank/DDBJ whole genome shotgun (WGS) entry which is preliminary data.</text>
</comment>